<evidence type="ECO:0000313" key="3">
    <source>
        <dbReference type="Proteomes" id="UP000479190"/>
    </source>
</evidence>
<accession>A0A6H5I535</accession>
<reference evidence="2 3" key="1">
    <citation type="submission" date="2020-02" db="EMBL/GenBank/DDBJ databases">
        <authorList>
            <person name="Ferguson B K."/>
        </authorList>
    </citation>
    <scope>NUCLEOTIDE SEQUENCE [LARGE SCALE GENOMIC DNA]</scope>
</reference>
<name>A0A6H5I535_9HYME</name>
<proteinExistence type="predicted"/>
<dbReference type="EMBL" id="CADCXV010000680">
    <property type="protein sequence ID" value="CAB0032507.1"/>
    <property type="molecule type" value="Genomic_DNA"/>
</dbReference>
<evidence type="ECO:0000256" key="1">
    <source>
        <dbReference type="SAM" id="MobiDB-lite"/>
    </source>
</evidence>
<organism evidence="2 3">
    <name type="scientific">Trichogramma brassicae</name>
    <dbReference type="NCBI Taxonomy" id="86971"/>
    <lineage>
        <taxon>Eukaryota</taxon>
        <taxon>Metazoa</taxon>
        <taxon>Ecdysozoa</taxon>
        <taxon>Arthropoda</taxon>
        <taxon>Hexapoda</taxon>
        <taxon>Insecta</taxon>
        <taxon>Pterygota</taxon>
        <taxon>Neoptera</taxon>
        <taxon>Endopterygota</taxon>
        <taxon>Hymenoptera</taxon>
        <taxon>Apocrita</taxon>
        <taxon>Proctotrupomorpha</taxon>
        <taxon>Chalcidoidea</taxon>
        <taxon>Trichogrammatidae</taxon>
        <taxon>Trichogramma</taxon>
    </lineage>
</organism>
<evidence type="ECO:0000313" key="2">
    <source>
        <dbReference type="EMBL" id="CAB0032507.1"/>
    </source>
</evidence>
<gene>
    <name evidence="2" type="ORF">TBRA_LOCUS4443</name>
</gene>
<feature type="region of interest" description="Disordered" evidence="1">
    <location>
        <begin position="119"/>
        <end position="138"/>
    </location>
</feature>
<dbReference type="AlphaFoldDB" id="A0A6H5I535"/>
<protein>
    <submittedName>
        <fullName evidence="2">Uncharacterized protein</fullName>
    </submittedName>
</protein>
<sequence length="289" mass="32243">MKKKTGTRDNNQSAARIPDVRRLILQIYKKRAVPRDGSVRLCTIARGTHANSSSSSNGATAERLITISQCRFKRRLVRHTSKAQLLTGTLNFARENLRAESLACNARYLIHTLTTGGAAGRGGKNNPRTNNVTAASRSSRSLLHRVHDDERDKQWHTCIAHIRSRMLHQAVVPSPSNSLRQVAPSSSSFTPCVDCAHCAVCSYYTYTLRIGRRCGRVCVRDLRAHRQFASAADTYTDTEQRHKRGALLLLLLLCLLPSPPLRHPYPHKHAQIVEYNAAAAMPSRTTIYV</sequence>
<dbReference type="Proteomes" id="UP000479190">
    <property type="component" value="Unassembled WGS sequence"/>
</dbReference>
<keyword evidence="3" id="KW-1185">Reference proteome</keyword>